<evidence type="ECO:0000313" key="1">
    <source>
        <dbReference type="EMBL" id="KAL0240659.1"/>
    </source>
</evidence>
<evidence type="ECO:0000313" key="2">
    <source>
        <dbReference type="Proteomes" id="UP000054399"/>
    </source>
</evidence>
<reference evidence="1 2" key="2">
    <citation type="submission" date="2024-01" db="EMBL/GenBank/DDBJ databases">
        <title>Comparative genomics of Cryptococcus and Kwoniella reveals pathogenesis evolution and contrasting modes of karyotype evolution via chromosome fusion or intercentromeric recombination.</title>
        <authorList>
            <person name="Coelho M.A."/>
            <person name="David-Palma M."/>
            <person name="Shea T."/>
            <person name="Bowers K."/>
            <person name="Mcginley-Smith S."/>
            <person name="Mohammad A.W."/>
            <person name="Gnirke A."/>
            <person name="Yurkov A.M."/>
            <person name="Nowrousian M."/>
            <person name="Sun S."/>
            <person name="Cuomo C.A."/>
            <person name="Heitman J."/>
        </authorList>
    </citation>
    <scope>NUCLEOTIDE SEQUENCE [LARGE SCALE GENOMIC DNA]</scope>
    <source>
        <strain evidence="1 2">IND107</strain>
    </source>
</reference>
<dbReference type="Gene3D" id="2.60.120.330">
    <property type="entry name" value="B-lactam Antibiotic, Isopenicillin N Synthase, Chain"/>
    <property type="match status" value="1"/>
</dbReference>
<dbReference type="Proteomes" id="UP000054399">
    <property type="component" value="Unassembled WGS sequence"/>
</dbReference>
<dbReference type="GeneID" id="91993313"/>
<reference evidence="2" key="1">
    <citation type="submission" date="2015-01" db="EMBL/GenBank/DDBJ databases">
        <title>The Genome Sequence of Cryptococcus gattii MMRL2647.</title>
        <authorList>
            <consortium name="The Broad Institute Genomics Platform"/>
            <person name="Cuomo C."/>
            <person name="Litvintseva A."/>
            <person name="Chen Y."/>
            <person name="Heitman J."/>
            <person name="Sun S."/>
            <person name="Springer D."/>
            <person name="Dromer F."/>
            <person name="Young S."/>
            <person name="Zeng Q."/>
            <person name="Gargeya S."/>
            <person name="Abouelleil A."/>
            <person name="Alvarado L."/>
            <person name="Chapman S.B."/>
            <person name="Gainer-Dewar J."/>
            <person name="Goldberg J."/>
            <person name="Griggs A."/>
            <person name="Gujja S."/>
            <person name="Hansen M."/>
            <person name="Howarth C."/>
            <person name="Imamovic A."/>
            <person name="Larimer J."/>
            <person name="Murphy C."/>
            <person name="Naylor J."/>
            <person name="Pearson M."/>
            <person name="Priest M."/>
            <person name="Roberts A."/>
            <person name="Saif S."/>
            <person name="Shea T."/>
            <person name="Sykes S."/>
            <person name="Wortman J."/>
            <person name="Nusbaum C."/>
            <person name="Birren B."/>
        </authorList>
    </citation>
    <scope>NUCLEOTIDE SEQUENCE [LARGE SCALE GENOMIC DNA]</scope>
    <source>
        <strain evidence="2">IND107</strain>
    </source>
</reference>
<dbReference type="PANTHER" id="PTHR31630">
    <property type="entry name" value="PHYTANOYL-COA DIOXYGENASE-RELATED-RELATED"/>
    <property type="match status" value="1"/>
</dbReference>
<dbReference type="InterPro" id="IPR027443">
    <property type="entry name" value="IPNS-like_sf"/>
</dbReference>
<dbReference type="PANTHER" id="PTHR31630:SF6">
    <property type="entry name" value="PHYTANOYL-COA DIOXYGENASE-RELATED"/>
    <property type="match status" value="1"/>
</dbReference>
<gene>
    <name evidence="1" type="ORF">I308_106458</name>
</gene>
<keyword evidence="2" id="KW-1185">Reference proteome</keyword>
<evidence type="ECO:0008006" key="3">
    <source>
        <dbReference type="Google" id="ProtNLM"/>
    </source>
</evidence>
<dbReference type="EMBL" id="ATAM02000013">
    <property type="protein sequence ID" value="KAL0240659.1"/>
    <property type="molecule type" value="Genomic_DNA"/>
</dbReference>
<dbReference type="SUPFAM" id="SSF51197">
    <property type="entry name" value="Clavaminate synthase-like"/>
    <property type="match status" value="1"/>
</dbReference>
<name>A0ABR3BK29_9TREE</name>
<accession>A0ABR3BK29</accession>
<proteinExistence type="predicted"/>
<sequence>MSLPYVDDQLPADISAPWPHVDQSPKRLGKHCVQGIINLAPNGPNDGGLMVLESSLPLYAAFFDTHPELEPTEGWPERDFFMFREEDIKWFEERGCKWKKVEASPGDLILWDSRCVHYGAAAKGETPRVATYVCYKPAKDINPEKLGEKKKAFGEYSGTVRFSHDPLEFTFTGTNAYGPATPDEKQQPYEPAVLSERAKKLAGLIPY</sequence>
<organism evidence="1 2">
    <name type="scientific">Cryptococcus tetragattii IND107</name>
    <dbReference type="NCBI Taxonomy" id="1296105"/>
    <lineage>
        <taxon>Eukaryota</taxon>
        <taxon>Fungi</taxon>
        <taxon>Dikarya</taxon>
        <taxon>Basidiomycota</taxon>
        <taxon>Agaricomycotina</taxon>
        <taxon>Tremellomycetes</taxon>
        <taxon>Tremellales</taxon>
        <taxon>Cryptococcaceae</taxon>
        <taxon>Cryptococcus</taxon>
        <taxon>Cryptococcus gattii species complex</taxon>
    </lineage>
</organism>
<protein>
    <recommendedName>
        <fullName evidence="3">Phytanoyl-CoA dioxygenase</fullName>
    </recommendedName>
</protein>
<dbReference type="RefSeq" id="XP_066611158.1">
    <property type="nucleotide sequence ID" value="XM_066760886.1"/>
</dbReference>
<comment type="caution">
    <text evidence="1">The sequence shown here is derived from an EMBL/GenBank/DDBJ whole genome shotgun (WGS) entry which is preliminary data.</text>
</comment>